<evidence type="ECO:0008006" key="2">
    <source>
        <dbReference type="Google" id="ProtNLM"/>
    </source>
</evidence>
<dbReference type="AlphaFoldDB" id="A0A6N3AUU9"/>
<proteinExistence type="predicted"/>
<protein>
    <recommendedName>
        <fullName evidence="2">DUF2513 domain-containing protein</fullName>
    </recommendedName>
</protein>
<sequence length="122" mass="13856">MKRDLDLIRNMLLVIENHSEDNELSSDDFLHLNENKDIIDYHLYLLDDSGYIDATDVTCIGYRYPQLLVNWLTSDGCDYLDSVRDDSIWTKTKEKLSAAGSSLSLSLVKTVASKIILNQIGL</sequence>
<dbReference type="RefSeq" id="WP_156704472.1">
    <property type="nucleotide sequence ID" value="NZ_CACRUX010000033.1"/>
</dbReference>
<reference evidence="1" key="1">
    <citation type="submission" date="2019-11" db="EMBL/GenBank/DDBJ databases">
        <authorList>
            <person name="Feng L."/>
        </authorList>
    </citation>
    <scope>NUCLEOTIDE SEQUENCE</scope>
    <source>
        <strain evidence="1">VrattiLFYP33</strain>
    </source>
</reference>
<accession>A0A6N3AUU9</accession>
<dbReference type="InterPro" id="IPR019650">
    <property type="entry name" value="DUF2513"/>
</dbReference>
<name>A0A6N3AUU9_9FIRM</name>
<gene>
    <name evidence="1" type="ORF">VRLFYP33_00823</name>
</gene>
<organism evidence="1">
    <name type="scientific">Veillonella ratti</name>
    <dbReference type="NCBI Taxonomy" id="103892"/>
    <lineage>
        <taxon>Bacteria</taxon>
        <taxon>Bacillati</taxon>
        <taxon>Bacillota</taxon>
        <taxon>Negativicutes</taxon>
        <taxon>Veillonellales</taxon>
        <taxon>Veillonellaceae</taxon>
        <taxon>Veillonella</taxon>
    </lineage>
</organism>
<dbReference type="EMBL" id="CACRUX010000033">
    <property type="protein sequence ID" value="VYT93426.1"/>
    <property type="molecule type" value="Genomic_DNA"/>
</dbReference>
<evidence type="ECO:0000313" key="1">
    <source>
        <dbReference type="EMBL" id="VYT93426.1"/>
    </source>
</evidence>
<dbReference type="Pfam" id="PF10711">
    <property type="entry name" value="DUF2513"/>
    <property type="match status" value="1"/>
</dbReference>